<dbReference type="SUPFAM" id="SSF53300">
    <property type="entry name" value="vWA-like"/>
    <property type="match status" value="1"/>
</dbReference>
<organism evidence="2 3">
    <name type="scientific">Marinobacterium halophilum</name>
    <dbReference type="NCBI Taxonomy" id="267374"/>
    <lineage>
        <taxon>Bacteria</taxon>
        <taxon>Pseudomonadati</taxon>
        <taxon>Pseudomonadota</taxon>
        <taxon>Gammaproteobacteria</taxon>
        <taxon>Oceanospirillales</taxon>
        <taxon>Oceanospirillaceae</taxon>
        <taxon>Marinobacterium</taxon>
    </lineage>
</organism>
<reference evidence="2 3" key="1">
    <citation type="submission" date="2018-03" db="EMBL/GenBank/DDBJ databases">
        <title>Genomic Encyclopedia of Archaeal and Bacterial Type Strains, Phase II (KMG-II): from individual species to whole genera.</title>
        <authorList>
            <person name="Goeker M."/>
        </authorList>
    </citation>
    <scope>NUCLEOTIDE SEQUENCE [LARGE SCALE GENOMIC DNA]</scope>
    <source>
        <strain evidence="2 3">DSM 17586</strain>
    </source>
</reference>
<keyword evidence="3" id="KW-1185">Reference proteome</keyword>
<dbReference type="Proteomes" id="UP000242133">
    <property type="component" value="Unassembled WGS sequence"/>
</dbReference>
<dbReference type="PANTHER" id="PTHR36846:SF1">
    <property type="entry name" value="PROTEIN VIAA"/>
    <property type="match status" value="1"/>
</dbReference>
<dbReference type="Pfam" id="PF13519">
    <property type="entry name" value="VWA_2"/>
    <property type="match status" value="1"/>
</dbReference>
<evidence type="ECO:0000313" key="3">
    <source>
        <dbReference type="Proteomes" id="UP000242133"/>
    </source>
</evidence>
<evidence type="ECO:0000313" key="2">
    <source>
        <dbReference type="EMBL" id="PSL13092.1"/>
    </source>
</evidence>
<accession>A0A2P8EUG6</accession>
<gene>
    <name evidence="2" type="ORF">CLV44_11489</name>
</gene>
<comment type="caution">
    <text evidence="2">The sequence shown here is derived from an EMBL/GenBank/DDBJ whole genome shotgun (WGS) entry which is preliminary data.</text>
</comment>
<dbReference type="InterPro" id="IPR036465">
    <property type="entry name" value="vWFA_dom_sf"/>
</dbReference>
<dbReference type="AlphaFoldDB" id="A0A2P8EUG6"/>
<dbReference type="PANTHER" id="PTHR36846">
    <property type="entry name" value="PROTEIN VIAA"/>
    <property type="match status" value="1"/>
</dbReference>
<feature type="domain" description="VWFA" evidence="1">
    <location>
        <begin position="361"/>
        <end position="465"/>
    </location>
</feature>
<protein>
    <submittedName>
        <fullName evidence="2">Uncharacterized protein with von Willebrand factor type A (VWA) domain</fullName>
    </submittedName>
</protein>
<dbReference type="EMBL" id="PYGI01000014">
    <property type="protein sequence ID" value="PSL13092.1"/>
    <property type="molecule type" value="Genomic_DNA"/>
</dbReference>
<dbReference type="Gene3D" id="3.40.50.410">
    <property type="entry name" value="von Willebrand factor, type A domain"/>
    <property type="match status" value="1"/>
</dbReference>
<sequence>MIESHTPHQPPLEPMRLDGLDSSFALLDDVPETLVPALVTNPAGTLHERLHGLVAMRSSMLSGETPRELLPWPAQQVQESLHEYLNAQGLLKYCHGNEEVVDALLADMLEVLENKQLEQHRLQTVLFEQYEQAALQDLREKLAKRAKKSASRGVPVLSPEVVAELESRALATSWSQVAGAGGWLSDVWEERLVVWETLASVFSDLGMVVHLGFDLSKGFFQSHGWLDMVRLKEVLALLPQLQEVIRTLGRMKASEDNPAIEMIMESMTTTRVQKREVKTPFVPMETRGITRSDSISRMLPQEAALLGHPVLKKLWHAKRAEHALLSYAVEGIELETFAAEVTEDVEVKRAGKSRSEECGPMIICLDTSGSMAGNPETIAKALTLECLSVAAQEKRGCYVYLFGSRDEVKELELSPNEQGLDRLIGFLSMSFGGGTDAEGPLQMALERCKSEAWQDADILLVSDGEFPSSSDLASKITRRKQSHALSVHGVLIGSGGHAMEELCDPLHRFDSWLDLAP</sequence>
<evidence type="ECO:0000259" key="1">
    <source>
        <dbReference type="Pfam" id="PF13519"/>
    </source>
</evidence>
<proteinExistence type="predicted"/>
<dbReference type="GO" id="GO:0005829">
    <property type="term" value="C:cytosol"/>
    <property type="evidence" value="ECO:0007669"/>
    <property type="project" value="TreeGrafter"/>
</dbReference>
<dbReference type="InterPro" id="IPR002035">
    <property type="entry name" value="VWF_A"/>
</dbReference>
<name>A0A2P8EUG6_9GAMM</name>